<dbReference type="GO" id="GO:0016075">
    <property type="term" value="P:rRNA catabolic process"/>
    <property type="evidence" value="ECO:0007669"/>
    <property type="project" value="TreeGrafter"/>
</dbReference>
<dbReference type="Pfam" id="PF02452">
    <property type="entry name" value="PemK_toxin"/>
    <property type="match status" value="1"/>
</dbReference>
<dbReference type="Proteomes" id="UP000321662">
    <property type="component" value="Unassembled WGS sequence"/>
</dbReference>
<dbReference type="InterPro" id="IPR003477">
    <property type="entry name" value="PemK-like"/>
</dbReference>
<keyword evidence="3" id="KW-0378">Hydrolase</keyword>
<keyword evidence="3" id="KW-0255">Endonuclease</keyword>
<dbReference type="GO" id="GO:0003677">
    <property type="term" value="F:DNA binding"/>
    <property type="evidence" value="ECO:0007669"/>
    <property type="project" value="InterPro"/>
</dbReference>
<comment type="function">
    <text evidence="3">Toxic component of a type II toxin-antitoxin (TA) system.</text>
</comment>
<dbReference type="InterPro" id="IPR011067">
    <property type="entry name" value="Plasmid_toxin/cell-grow_inhib"/>
</dbReference>
<evidence type="ECO:0000256" key="1">
    <source>
        <dbReference type="ARBA" id="ARBA00007521"/>
    </source>
</evidence>
<dbReference type="EC" id="3.1.-.-" evidence="3"/>
<dbReference type="SUPFAM" id="SSF50118">
    <property type="entry name" value="Cell growth inhibitor/plasmid maintenance toxic component"/>
    <property type="match status" value="1"/>
</dbReference>
<evidence type="ECO:0000313" key="4">
    <source>
        <dbReference type="EMBL" id="GEK92080.1"/>
    </source>
</evidence>
<keyword evidence="2" id="KW-1277">Toxin-antitoxin system</keyword>
<dbReference type="AlphaFoldDB" id="A0A511AV56"/>
<evidence type="ECO:0000256" key="3">
    <source>
        <dbReference type="PIRNR" id="PIRNR033490"/>
    </source>
</evidence>
<dbReference type="EMBL" id="BJUY01000029">
    <property type="protein sequence ID" value="GEK92080.1"/>
    <property type="molecule type" value="Genomic_DNA"/>
</dbReference>
<dbReference type="GO" id="GO:0006402">
    <property type="term" value="P:mRNA catabolic process"/>
    <property type="evidence" value="ECO:0007669"/>
    <property type="project" value="TreeGrafter"/>
</dbReference>
<reference evidence="4 5" key="1">
    <citation type="submission" date="2019-07" db="EMBL/GenBank/DDBJ databases">
        <title>Whole genome shotgun sequence of Alkalibacterium kapii NBRC 103247.</title>
        <authorList>
            <person name="Hosoyama A."/>
            <person name="Uohara A."/>
            <person name="Ohji S."/>
            <person name="Ichikawa N."/>
        </authorList>
    </citation>
    <scope>NUCLEOTIDE SEQUENCE [LARGE SCALE GENOMIC DNA]</scope>
    <source>
        <strain evidence="4 5">NBRC 103247</strain>
    </source>
</reference>
<organism evidence="4 5">
    <name type="scientific">Alkalibacterium kapii</name>
    <dbReference type="NCBI Taxonomy" id="426704"/>
    <lineage>
        <taxon>Bacteria</taxon>
        <taxon>Bacillati</taxon>
        <taxon>Bacillota</taxon>
        <taxon>Bacilli</taxon>
        <taxon>Lactobacillales</taxon>
        <taxon>Carnobacteriaceae</taxon>
        <taxon>Alkalibacterium</taxon>
    </lineage>
</organism>
<dbReference type="PANTHER" id="PTHR33988:SF2">
    <property type="entry name" value="ENDORIBONUCLEASE MAZF"/>
    <property type="match status" value="1"/>
</dbReference>
<accession>A0A511AV56</accession>
<dbReference type="GO" id="GO:0004521">
    <property type="term" value="F:RNA endonuclease activity"/>
    <property type="evidence" value="ECO:0007669"/>
    <property type="project" value="TreeGrafter"/>
</dbReference>
<evidence type="ECO:0000313" key="5">
    <source>
        <dbReference type="Proteomes" id="UP000321662"/>
    </source>
</evidence>
<keyword evidence="5" id="KW-1185">Reference proteome</keyword>
<name>A0A511AV56_9LACT</name>
<gene>
    <name evidence="4" type="ORF">AKA01nite_17020</name>
</gene>
<comment type="caution">
    <text evidence="4">The sequence shown here is derived from an EMBL/GenBank/DDBJ whole genome shotgun (WGS) entry which is preliminary data.</text>
</comment>
<dbReference type="Gene3D" id="2.30.30.110">
    <property type="match status" value="1"/>
</dbReference>
<dbReference type="RefSeq" id="WP_146924882.1">
    <property type="nucleotide sequence ID" value="NZ_BJUY01000029.1"/>
</dbReference>
<comment type="similarity">
    <text evidence="1 3">Belongs to the PemK/MazF family.</text>
</comment>
<dbReference type="PANTHER" id="PTHR33988">
    <property type="entry name" value="ENDORIBONUCLEASE MAZF-RELATED"/>
    <property type="match status" value="1"/>
</dbReference>
<keyword evidence="3" id="KW-0540">Nuclease</keyword>
<dbReference type="OrthoDB" id="9808744at2"/>
<dbReference type="PIRSF" id="PIRSF033490">
    <property type="entry name" value="MazF"/>
    <property type="match status" value="1"/>
</dbReference>
<proteinExistence type="inferred from homology"/>
<dbReference type="GO" id="GO:0016787">
    <property type="term" value="F:hydrolase activity"/>
    <property type="evidence" value="ECO:0007669"/>
    <property type="project" value="UniProtKB-KW"/>
</dbReference>
<sequence>MVKRGDIYYADLSPVIGSEQGGMRPVLIIQNNVGNKYSPTVIVAAITTKIEKGKMPTHVEVGADKGLEKNSVVLLEQLRTIDKQRLRDQVTQLDSHTMNMVDDALRISIGLSNQYKHI</sequence>
<evidence type="ECO:0000256" key="2">
    <source>
        <dbReference type="ARBA" id="ARBA00022649"/>
    </source>
</evidence>
<protein>
    <recommendedName>
        <fullName evidence="3">mRNA interferase</fullName>
        <ecNumber evidence="3">3.1.-.-</ecNumber>
    </recommendedName>
</protein>